<dbReference type="STRING" id="1526658.BHK69_09530"/>
<organism evidence="2 3">
    <name type="scientific">Bosea vaviloviae</name>
    <dbReference type="NCBI Taxonomy" id="1526658"/>
    <lineage>
        <taxon>Bacteria</taxon>
        <taxon>Pseudomonadati</taxon>
        <taxon>Pseudomonadota</taxon>
        <taxon>Alphaproteobacteria</taxon>
        <taxon>Hyphomicrobiales</taxon>
        <taxon>Boseaceae</taxon>
        <taxon>Bosea</taxon>
    </lineage>
</organism>
<dbReference type="KEGG" id="bvv:BHK69_09530"/>
<accession>A0A1D7TZY3</accession>
<feature type="transmembrane region" description="Helical" evidence="1">
    <location>
        <begin position="110"/>
        <end position="135"/>
    </location>
</feature>
<gene>
    <name evidence="2" type="ORF">BHK69_09530</name>
</gene>
<keyword evidence="1" id="KW-0472">Membrane</keyword>
<dbReference type="EMBL" id="CP017147">
    <property type="protein sequence ID" value="AOO80673.1"/>
    <property type="molecule type" value="Genomic_DNA"/>
</dbReference>
<evidence type="ECO:0008006" key="4">
    <source>
        <dbReference type="Google" id="ProtNLM"/>
    </source>
</evidence>
<keyword evidence="3" id="KW-1185">Reference proteome</keyword>
<protein>
    <recommendedName>
        <fullName evidence="4">Yip1 domain-containing protein</fullName>
    </recommendedName>
</protein>
<sequence length="195" mass="20244">MALAADDVARSLRGSWRLMSQGAKALPELDLSSEGFLRSYGAAVLTLPAMVAVLAAERSIAGLPNSDGLFHSAPLVIAVIASQAAAFLCVPALLVALAPHLTRSPALSGFIIAWNWTEILSAGLLAVPAAVHAIGWSTPEIAAMQWLAFAAIVARLRYAAAKVTLGAEHGLAMTIVCASFLGQFGLARLLGLWGF</sequence>
<name>A0A1D7TZY3_9HYPH</name>
<evidence type="ECO:0000313" key="2">
    <source>
        <dbReference type="EMBL" id="AOO80673.1"/>
    </source>
</evidence>
<feature type="transmembrane region" description="Helical" evidence="1">
    <location>
        <begin position="141"/>
        <end position="158"/>
    </location>
</feature>
<evidence type="ECO:0000313" key="3">
    <source>
        <dbReference type="Proteomes" id="UP000094969"/>
    </source>
</evidence>
<dbReference type="RefSeq" id="WP_069689891.1">
    <property type="nucleotide sequence ID" value="NZ_CP017147.1"/>
</dbReference>
<feature type="transmembrane region" description="Helical" evidence="1">
    <location>
        <begin position="36"/>
        <end position="55"/>
    </location>
</feature>
<proteinExistence type="predicted"/>
<keyword evidence="1" id="KW-1133">Transmembrane helix</keyword>
<evidence type="ECO:0000256" key="1">
    <source>
        <dbReference type="SAM" id="Phobius"/>
    </source>
</evidence>
<reference evidence="2 3" key="1">
    <citation type="journal article" date="2015" name="Antonie Van Leeuwenhoek">
        <title>Bosea vaviloviae sp. nov., a new species of slow-growing rhizobia isolated from nodules of the relict species Vavilovia formosa (Stev.) Fed.</title>
        <authorList>
            <person name="Safronova V.I."/>
            <person name="Kuznetsova I.G."/>
            <person name="Sazanova A.L."/>
            <person name="Kimeklis A.K."/>
            <person name="Belimov A.A."/>
            <person name="Andronov E.E."/>
            <person name="Pinaev A.G."/>
            <person name="Chizhevskaya E.P."/>
            <person name="Pukhaev A.R."/>
            <person name="Popov K.P."/>
            <person name="Willems A."/>
            <person name="Tikhonovich I.A."/>
        </authorList>
    </citation>
    <scope>NUCLEOTIDE SEQUENCE [LARGE SCALE GENOMIC DNA]</scope>
    <source>
        <strain evidence="2 3">Vaf18</strain>
    </source>
</reference>
<feature type="transmembrane region" description="Helical" evidence="1">
    <location>
        <begin position="170"/>
        <end position="193"/>
    </location>
</feature>
<dbReference type="Proteomes" id="UP000094969">
    <property type="component" value="Chromosome"/>
</dbReference>
<feature type="transmembrane region" description="Helical" evidence="1">
    <location>
        <begin position="75"/>
        <end position="98"/>
    </location>
</feature>
<dbReference type="OrthoDB" id="9811204at2"/>
<keyword evidence="1" id="KW-0812">Transmembrane</keyword>
<dbReference type="AlphaFoldDB" id="A0A1D7TZY3"/>